<protein>
    <submittedName>
        <fullName evidence="1">Uncharacterized protein</fullName>
    </submittedName>
</protein>
<sequence>MEPIVIPIACHSYNSYFEISITQHDVLRGQGEIDACKRLVMPRREGKSFREIGRETQTGHSRHRQYPFMNLDQPPKPLVREDLLSQLTETKASLRNMRKMCLVLCKINNSLDPSMADLPQSFSCYADCRGLFELSSDI</sequence>
<gene>
    <name evidence="1" type="ORF">MLD38_036857</name>
</gene>
<name>A0ACB9LL86_9MYRT</name>
<evidence type="ECO:0000313" key="1">
    <source>
        <dbReference type="EMBL" id="KAI4311998.1"/>
    </source>
</evidence>
<evidence type="ECO:0000313" key="2">
    <source>
        <dbReference type="Proteomes" id="UP001057402"/>
    </source>
</evidence>
<proteinExistence type="predicted"/>
<keyword evidence="2" id="KW-1185">Reference proteome</keyword>
<dbReference type="Proteomes" id="UP001057402">
    <property type="component" value="Chromosome 11"/>
</dbReference>
<accession>A0ACB9LL86</accession>
<reference evidence="2" key="1">
    <citation type="journal article" date="2023" name="Front. Plant Sci.">
        <title>Chromosomal-level genome assembly of Melastoma candidum provides insights into trichome evolution.</title>
        <authorList>
            <person name="Zhong Y."/>
            <person name="Wu W."/>
            <person name="Sun C."/>
            <person name="Zou P."/>
            <person name="Liu Y."/>
            <person name="Dai S."/>
            <person name="Zhou R."/>
        </authorList>
    </citation>
    <scope>NUCLEOTIDE SEQUENCE [LARGE SCALE GENOMIC DNA]</scope>
</reference>
<organism evidence="1 2">
    <name type="scientific">Melastoma candidum</name>
    <dbReference type="NCBI Taxonomy" id="119954"/>
    <lineage>
        <taxon>Eukaryota</taxon>
        <taxon>Viridiplantae</taxon>
        <taxon>Streptophyta</taxon>
        <taxon>Embryophyta</taxon>
        <taxon>Tracheophyta</taxon>
        <taxon>Spermatophyta</taxon>
        <taxon>Magnoliopsida</taxon>
        <taxon>eudicotyledons</taxon>
        <taxon>Gunneridae</taxon>
        <taxon>Pentapetalae</taxon>
        <taxon>rosids</taxon>
        <taxon>malvids</taxon>
        <taxon>Myrtales</taxon>
        <taxon>Melastomataceae</taxon>
        <taxon>Melastomatoideae</taxon>
        <taxon>Melastomateae</taxon>
        <taxon>Melastoma</taxon>
    </lineage>
</organism>
<comment type="caution">
    <text evidence="1">The sequence shown here is derived from an EMBL/GenBank/DDBJ whole genome shotgun (WGS) entry which is preliminary data.</text>
</comment>
<dbReference type="EMBL" id="CM042890">
    <property type="protein sequence ID" value="KAI4311998.1"/>
    <property type="molecule type" value="Genomic_DNA"/>
</dbReference>